<dbReference type="AlphaFoldDB" id="A0A4D4K1U7"/>
<dbReference type="Proteomes" id="UP000299290">
    <property type="component" value="Unassembled WGS sequence"/>
</dbReference>
<accession>A0A4D4K1U7</accession>
<keyword evidence="2 7" id="KW-0813">Transport</keyword>
<dbReference type="EMBL" id="BJHV01000001">
    <property type="protein sequence ID" value="GDY40656.1"/>
    <property type="molecule type" value="Genomic_DNA"/>
</dbReference>
<feature type="transmembrane region" description="Helical" evidence="7">
    <location>
        <begin position="21"/>
        <end position="41"/>
    </location>
</feature>
<dbReference type="GO" id="GO:0055085">
    <property type="term" value="P:transmembrane transport"/>
    <property type="evidence" value="ECO:0007669"/>
    <property type="project" value="InterPro"/>
</dbReference>
<evidence type="ECO:0000256" key="7">
    <source>
        <dbReference type="RuleBase" id="RU363032"/>
    </source>
</evidence>
<name>A0A4D4K1U7_9ACTN</name>
<feature type="transmembrane region" description="Helical" evidence="7">
    <location>
        <begin position="87"/>
        <end position="108"/>
    </location>
</feature>
<dbReference type="Gene3D" id="1.10.3720.10">
    <property type="entry name" value="MetI-like"/>
    <property type="match status" value="1"/>
</dbReference>
<dbReference type="Pfam" id="PF00528">
    <property type="entry name" value="BPD_transp_1"/>
    <property type="match status" value="1"/>
</dbReference>
<feature type="domain" description="ABC transmembrane type-1" evidence="9">
    <location>
        <begin position="83"/>
        <end position="295"/>
    </location>
</feature>
<evidence type="ECO:0000256" key="3">
    <source>
        <dbReference type="ARBA" id="ARBA00022475"/>
    </source>
</evidence>
<evidence type="ECO:0000313" key="10">
    <source>
        <dbReference type="EMBL" id="GDY40656.1"/>
    </source>
</evidence>
<reference evidence="10 11" key="1">
    <citation type="journal article" date="2020" name="Int. J. Syst. Evol. Microbiol.">
        <title>Reclassification of Streptomyces castelarensis and Streptomyces sporoclivatus as later heterotypic synonyms of Streptomyces antimycoticus.</title>
        <authorList>
            <person name="Komaki H."/>
            <person name="Tamura T."/>
        </authorList>
    </citation>
    <scope>NUCLEOTIDE SEQUENCE [LARGE SCALE GENOMIC DNA]</scope>
    <source>
        <strain evidence="10 11">NBRC 12839</strain>
    </source>
</reference>
<gene>
    <name evidence="10" type="ORF">SANT12839_015380</name>
</gene>
<feature type="compositionally biased region" description="Basic and acidic residues" evidence="8">
    <location>
        <begin position="301"/>
        <end position="324"/>
    </location>
</feature>
<keyword evidence="4 7" id="KW-0812">Transmembrane</keyword>
<comment type="subcellular location">
    <subcellularLocation>
        <location evidence="1 7">Cell membrane</location>
        <topology evidence="1 7">Multi-pass membrane protein</topology>
    </subcellularLocation>
</comment>
<evidence type="ECO:0000256" key="5">
    <source>
        <dbReference type="ARBA" id="ARBA00022989"/>
    </source>
</evidence>
<dbReference type="InterPro" id="IPR035906">
    <property type="entry name" value="MetI-like_sf"/>
</dbReference>
<keyword evidence="6 7" id="KW-0472">Membrane</keyword>
<keyword evidence="11" id="KW-1185">Reference proteome</keyword>
<feature type="region of interest" description="Disordered" evidence="8">
    <location>
        <begin position="301"/>
        <end position="330"/>
    </location>
</feature>
<dbReference type="InterPro" id="IPR000515">
    <property type="entry name" value="MetI-like"/>
</dbReference>
<comment type="similarity">
    <text evidence="7">Belongs to the binding-protein-dependent transport system permease family.</text>
</comment>
<feature type="transmembrane region" description="Helical" evidence="7">
    <location>
        <begin position="120"/>
        <end position="141"/>
    </location>
</feature>
<sequence>MPLINARRAKRRGPRRFTSRDLAVIGVLLGIPILLDLALIWGPTLASIGLSFTNWDGIGDIQWVGIDNYKTLFTDYPPFWPAVRNNLLWVAFLGCVATPFGLLLAVLLDKGVRFSRFYQSTLYMPVVLSLAIVGFIAQLIFSRDQGALNAILANKDNPVDWLGDPELNIWMVLLAAAWRHTGYVMILYLAGLKSVDPSLKEAAAIDGASETQTFFRVVLPTLRPVNVIVGVITVIEALRAFDIVYAINHGRNGLELLSVLVTDNIIGEASRIGFGSAIAVVLLTVSMGFIVTYLVQELRGGRRDDHHPDRPRTDRGAGDRHRQAPGEPWTARAARVPDDRVARFPRPAAARHLRLAAAL</sequence>
<evidence type="ECO:0000256" key="8">
    <source>
        <dbReference type="SAM" id="MobiDB-lite"/>
    </source>
</evidence>
<organism evidence="10 11">
    <name type="scientific">Streptomyces antimycoticus</name>
    <dbReference type="NCBI Taxonomy" id="68175"/>
    <lineage>
        <taxon>Bacteria</taxon>
        <taxon>Bacillati</taxon>
        <taxon>Actinomycetota</taxon>
        <taxon>Actinomycetes</taxon>
        <taxon>Kitasatosporales</taxon>
        <taxon>Streptomycetaceae</taxon>
        <taxon>Streptomyces</taxon>
        <taxon>Streptomyces violaceusniger group</taxon>
    </lineage>
</organism>
<feature type="transmembrane region" description="Helical" evidence="7">
    <location>
        <begin position="272"/>
        <end position="295"/>
    </location>
</feature>
<dbReference type="SUPFAM" id="SSF161098">
    <property type="entry name" value="MetI-like"/>
    <property type="match status" value="1"/>
</dbReference>
<keyword evidence="5 7" id="KW-1133">Transmembrane helix</keyword>
<protein>
    <submittedName>
        <fullName evidence="10">ABC transporter permease</fullName>
    </submittedName>
</protein>
<dbReference type="PANTHER" id="PTHR30193:SF37">
    <property type="entry name" value="INNER MEMBRANE ABC TRANSPORTER PERMEASE PROTEIN YCJO"/>
    <property type="match status" value="1"/>
</dbReference>
<dbReference type="InterPro" id="IPR051393">
    <property type="entry name" value="ABC_transporter_permease"/>
</dbReference>
<evidence type="ECO:0000313" key="11">
    <source>
        <dbReference type="Proteomes" id="UP000299290"/>
    </source>
</evidence>
<dbReference type="PANTHER" id="PTHR30193">
    <property type="entry name" value="ABC TRANSPORTER PERMEASE PROTEIN"/>
    <property type="match status" value="1"/>
</dbReference>
<comment type="caution">
    <text evidence="10">The sequence shown here is derived from an EMBL/GenBank/DDBJ whole genome shotgun (WGS) entry which is preliminary data.</text>
</comment>
<keyword evidence="3" id="KW-1003">Cell membrane</keyword>
<evidence type="ECO:0000256" key="6">
    <source>
        <dbReference type="ARBA" id="ARBA00023136"/>
    </source>
</evidence>
<evidence type="ECO:0000256" key="4">
    <source>
        <dbReference type="ARBA" id="ARBA00022692"/>
    </source>
</evidence>
<dbReference type="GO" id="GO:0005886">
    <property type="term" value="C:plasma membrane"/>
    <property type="evidence" value="ECO:0007669"/>
    <property type="project" value="UniProtKB-SubCell"/>
</dbReference>
<evidence type="ECO:0000259" key="9">
    <source>
        <dbReference type="PROSITE" id="PS50928"/>
    </source>
</evidence>
<proteinExistence type="inferred from homology"/>
<evidence type="ECO:0000256" key="1">
    <source>
        <dbReference type="ARBA" id="ARBA00004651"/>
    </source>
</evidence>
<dbReference type="PROSITE" id="PS50928">
    <property type="entry name" value="ABC_TM1"/>
    <property type="match status" value="1"/>
</dbReference>
<feature type="transmembrane region" description="Helical" evidence="7">
    <location>
        <begin position="169"/>
        <end position="190"/>
    </location>
</feature>
<dbReference type="CDD" id="cd06261">
    <property type="entry name" value="TM_PBP2"/>
    <property type="match status" value="1"/>
</dbReference>
<evidence type="ECO:0000256" key="2">
    <source>
        <dbReference type="ARBA" id="ARBA00022448"/>
    </source>
</evidence>